<accession>A0A8S5L7W7</accession>
<sequence length="31" mass="3823">MTLNPLLSLFKSNQITINLKRYTLLRFFLWH</sequence>
<proteinExistence type="predicted"/>
<organism evidence="1">
    <name type="scientific">Myoviridae sp. ctKHS5</name>
    <dbReference type="NCBI Taxonomy" id="2823541"/>
    <lineage>
        <taxon>Viruses</taxon>
        <taxon>Duplodnaviria</taxon>
        <taxon>Heunggongvirae</taxon>
        <taxon>Uroviricota</taxon>
        <taxon>Caudoviricetes</taxon>
    </lineage>
</organism>
<evidence type="ECO:0000313" key="1">
    <source>
        <dbReference type="EMBL" id="DAD66012.1"/>
    </source>
</evidence>
<reference evidence="1" key="1">
    <citation type="journal article" date="2021" name="Proc. Natl. Acad. Sci. U.S.A.">
        <title>A Catalog of Tens of Thousands of Viruses from Human Metagenomes Reveals Hidden Associations with Chronic Diseases.</title>
        <authorList>
            <person name="Tisza M.J."/>
            <person name="Buck C.B."/>
        </authorList>
    </citation>
    <scope>NUCLEOTIDE SEQUENCE</scope>
    <source>
        <strain evidence="1">CtKHS5</strain>
    </source>
</reference>
<protein>
    <submittedName>
        <fullName evidence="1">Uncharacterized protein</fullName>
    </submittedName>
</protein>
<name>A0A8S5L7W7_9CAUD</name>
<dbReference type="EMBL" id="BK014652">
    <property type="protein sequence ID" value="DAD66012.1"/>
    <property type="molecule type" value="Genomic_DNA"/>
</dbReference>